<sequence>MSAKNVARGRCRLKKPSEYSPSLSSKSSPQTKVIEYFPTVHRDSSKKFKRLNDKQIENSQILESPNKQPRLKSSLPSSSGKKSGDNNQKRLIAVTSSMSEKDEVASKVKTEDCVNSDKKYISSEVKEDKSSGVSVGKVHETVSGEEQKIIIETPKDNNDSLENMLVQRLEANKEDEKTSCTVSAVELVERIENSTGSSLSETLPFPPKYERLLRLFDYTEVVVSWLESQGKRVTLNEVLTNVQRKLKTNYDENQFAMILSVYPEAYKIRCERRWMPIGGRHCSTNEFEYVIESNLADDLVLPSQGSKKKIAASQNSPVKQMCSSPDKVSLISLTRNPMCSPSKSLTRAGLKSPTKSVIHAQRLIKSPPKSLTAGNHAKLEAHRLFRKLEFKNRLRKLVNIQHSNFVKSEGIEISPNEQLARYHPDFNLDDVTDIIPAKLPEIPKGDAGQPETMREYLKAVPDSCDTLPDKIKTVIKELRSPKKQDVVVADSSIPLSPKKYVEKKKQSTQLSLLERIRAKERERKRREMMRNPEIEEKKRRLERISRSLLQCICSYYNLKKVGSMKFVELVDKLAFSIGTISKVEIEAAVNLLCEVCSTYFKMVDVRNEKYVHLKENNFSAIRDLVNAEIEKCV</sequence>
<dbReference type="GO" id="GO:0000076">
    <property type="term" value="P:DNA replication checkpoint signaling"/>
    <property type="evidence" value="ECO:0007669"/>
    <property type="project" value="TreeGrafter"/>
</dbReference>
<accession>A0A0N5D826</accession>
<dbReference type="STRING" id="103827.A0A0N5D826"/>
<feature type="compositionally biased region" description="Polar residues" evidence="3">
    <location>
        <begin position="57"/>
        <end position="67"/>
    </location>
</feature>
<dbReference type="PANTHER" id="PTHR28637">
    <property type="entry name" value="DNA REPLICATION FACTOR CDT1"/>
    <property type="match status" value="1"/>
</dbReference>
<dbReference type="GO" id="GO:0000278">
    <property type="term" value="P:mitotic cell cycle"/>
    <property type="evidence" value="ECO:0007669"/>
    <property type="project" value="TreeGrafter"/>
</dbReference>
<dbReference type="InterPro" id="IPR038090">
    <property type="entry name" value="Cdt1_C_WH_dom_sf"/>
</dbReference>
<dbReference type="InterPro" id="IPR036390">
    <property type="entry name" value="WH_DNA-bd_sf"/>
</dbReference>
<feature type="compositionally biased region" description="Low complexity" evidence="3">
    <location>
        <begin position="71"/>
        <end position="81"/>
    </location>
</feature>
<dbReference type="InterPro" id="IPR014939">
    <property type="entry name" value="CDT1_Gemini-bd-like"/>
</dbReference>
<dbReference type="Gene3D" id="1.10.10.1420">
    <property type="entry name" value="DNA replication factor Cdt1, C-terminal WH domain"/>
    <property type="match status" value="1"/>
</dbReference>
<keyword evidence="6" id="KW-1185">Reference proteome</keyword>
<feature type="compositionally biased region" description="Low complexity" evidence="3">
    <location>
        <begin position="18"/>
        <end position="29"/>
    </location>
</feature>
<protein>
    <submittedName>
        <fullName evidence="7">CDT1 domain-containing protein</fullName>
    </submittedName>
</protein>
<dbReference type="PANTHER" id="PTHR28637:SF1">
    <property type="entry name" value="DNA REPLICATION FACTOR CDT1"/>
    <property type="match status" value="1"/>
</dbReference>
<keyword evidence="2" id="KW-0131">Cell cycle</keyword>
<dbReference type="WBParaSite" id="TCLT_0000924601-mRNA-1">
    <property type="protein sequence ID" value="TCLT_0000924601-mRNA-1"/>
    <property type="gene ID" value="TCLT_0000924601"/>
</dbReference>
<proteinExistence type="inferred from homology"/>
<dbReference type="Proteomes" id="UP000276776">
    <property type="component" value="Unassembled WGS sequence"/>
</dbReference>
<dbReference type="EMBL" id="UYYF01004757">
    <property type="protein sequence ID" value="VDN06853.1"/>
    <property type="molecule type" value="Genomic_DNA"/>
</dbReference>
<dbReference type="GO" id="GO:0070182">
    <property type="term" value="F:DNA polymerase binding"/>
    <property type="evidence" value="ECO:0007669"/>
    <property type="project" value="TreeGrafter"/>
</dbReference>
<dbReference type="GO" id="GO:0071163">
    <property type="term" value="P:DNA replication preinitiation complex assembly"/>
    <property type="evidence" value="ECO:0007669"/>
    <property type="project" value="InterPro"/>
</dbReference>
<feature type="region of interest" description="Disordered" evidence="3">
    <location>
        <begin position="1"/>
        <end position="88"/>
    </location>
</feature>
<dbReference type="Pfam" id="PF08839">
    <property type="entry name" value="CDT1"/>
    <property type="match status" value="1"/>
</dbReference>
<feature type="compositionally biased region" description="Basic and acidic residues" evidence="3">
    <location>
        <begin position="40"/>
        <end position="56"/>
    </location>
</feature>
<reference evidence="7" key="1">
    <citation type="submission" date="2017-02" db="UniProtKB">
        <authorList>
            <consortium name="WormBaseParasite"/>
        </authorList>
    </citation>
    <scope>IDENTIFICATION</scope>
</reference>
<comment type="similarity">
    <text evidence="1">Belongs to the Cdt1 family.</text>
</comment>
<evidence type="ECO:0000259" key="4">
    <source>
        <dbReference type="SMART" id="SM01075"/>
    </source>
</evidence>
<dbReference type="GO" id="GO:0030174">
    <property type="term" value="P:regulation of DNA-templated DNA replication initiation"/>
    <property type="evidence" value="ECO:0007669"/>
    <property type="project" value="InterPro"/>
</dbReference>
<evidence type="ECO:0000256" key="2">
    <source>
        <dbReference type="ARBA" id="ARBA00023306"/>
    </source>
</evidence>
<evidence type="ECO:0000313" key="6">
    <source>
        <dbReference type="Proteomes" id="UP000276776"/>
    </source>
</evidence>
<dbReference type="GO" id="GO:0005634">
    <property type="term" value="C:nucleus"/>
    <property type="evidence" value="ECO:0007669"/>
    <property type="project" value="TreeGrafter"/>
</dbReference>
<dbReference type="GO" id="GO:0003677">
    <property type="term" value="F:DNA binding"/>
    <property type="evidence" value="ECO:0007669"/>
    <property type="project" value="InterPro"/>
</dbReference>
<feature type="domain" description="CDT1 Geminin-binding" evidence="4">
    <location>
        <begin position="205"/>
        <end position="441"/>
    </location>
</feature>
<name>A0A0N5D826_THECL</name>
<dbReference type="OMA" id="RCERRWM"/>
<dbReference type="Pfam" id="PF16679">
    <property type="entry name" value="CDT1_C"/>
    <property type="match status" value="1"/>
</dbReference>
<organism evidence="7">
    <name type="scientific">Thelazia callipaeda</name>
    <name type="common">Oriental eyeworm</name>
    <name type="synonym">Parasitic nematode</name>
    <dbReference type="NCBI Taxonomy" id="103827"/>
    <lineage>
        <taxon>Eukaryota</taxon>
        <taxon>Metazoa</taxon>
        <taxon>Ecdysozoa</taxon>
        <taxon>Nematoda</taxon>
        <taxon>Chromadorea</taxon>
        <taxon>Rhabditida</taxon>
        <taxon>Spirurina</taxon>
        <taxon>Spiruromorpha</taxon>
        <taxon>Thelazioidea</taxon>
        <taxon>Thelaziidae</taxon>
        <taxon>Thelazia</taxon>
    </lineage>
</organism>
<evidence type="ECO:0000256" key="1">
    <source>
        <dbReference type="ARBA" id="ARBA00008356"/>
    </source>
</evidence>
<evidence type="ECO:0000256" key="3">
    <source>
        <dbReference type="SAM" id="MobiDB-lite"/>
    </source>
</evidence>
<dbReference type="SMART" id="SM01075">
    <property type="entry name" value="CDT1"/>
    <property type="match status" value="1"/>
</dbReference>
<reference evidence="5 6" key="2">
    <citation type="submission" date="2018-11" db="EMBL/GenBank/DDBJ databases">
        <authorList>
            <consortium name="Pathogen Informatics"/>
        </authorList>
    </citation>
    <scope>NUCLEOTIDE SEQUENCE [LARGE SCALE GENOMIC DNA]</scope>
</reference>
<dbReference type="OrthoDB" id="5915520at2759"/>
<dbReference type="InterPro" id="IPR045173">
    <property type="entry name" value="Cdt1"/>
</dbReference>
<evidence type="ECO:0000313" key="7">
    <source>
        <dbReference type="WBParaSite" id="TCLT_0000924601-mRNA-1"/>
    </source>
</evidence>
<evidence type="ECO:0000313" key="5">
    <source>
        <dbReference type="EMBL" id="VDN06853.1"/>
    </source>
</evidence>
<dbReference type="InterPro" id="IPR032054">
    <property type="entry name" value="Cdt1_C"/>
</dbReference>
<dbReference type="SUPFAM" id="SSF46785">
    <property type="entry name" value="Winged helix' DNA-binding domain"/>
    <property type="match status" value="1"/>
</dbReference>
<gene>
    <name evidence="5" type="ORF">TCLT_LOCUS9235</name>
</gene>
<dbReference type="AlphaFoldDB" id="A0A0N5D826"/>